<dbReference type="Pfam" id="PF13561">
    <property type="entry name" value="adh_short_C2"/>
    <property type="match status" value="1"/>
</dbReference>
<name>A0A4D7B2D9_9HYPH</name>
<comment type="similarity">
    <text evidence="1">Belongs to the short-chain dehydrogenases/reductases (SDR) family.</text>
</comment>
<gene>
    <name evidence="4" type="ORF">E8M01_11420</name>
</gene>
<dbReference type="PRINTS" id="PR00081">
    <property type="entry name" value="GDHRDH"/>
</dbReference>
<keyword evidence="2 4" id="KW-0560">Oxidoreductase</keyword>
<dbReference type="InterPro" id="IPR002347">
    <property type="entry name" value="SDR_fam"/>
</dbReference>
<evidence type="ECO:0000313" key="5">
    <source>
        <dbReference type="Proteomes" id="UP000298781"/>
    </source>
</evidence>
<dbReference type="InterPro" id="IPR020904">
    <property type="entry name" value="Sc_DH/Rdtase_CS"/>
</dbReference>
<dbReference type="NCBIfam" id="NF005559">
    <property type="entry name" value="PRK07231.1"/>
    <property type="match status" value="1"/>
</dbReference>
<dbReference type="PANTHER" id="PTHR43669:SF14">
    <property type="entry name" value="OXIDOREDUCTASE"/>
    <property type="match status" value="1"/>
</dbReference>
<dbReference type="PANTHER" id="PTHR43669">
    <property type="entry name" value="5-KETO-D-GLUCONATE 5-REDUCTASE"/>
    <property type="match status" value="1"/>
</dbReference>
<dbReference type="GO" id="GO:0047936">
    <property type="term" value="F:glucose 1-dehydrogenase [NAD(P)+] activity"/>
    <property type="evidence" value="ECO:0007669"/>
    <property type="project" value="UniProtKB-EC"/>
</dbReference>
<dbReference type="SUPFAM" id="SSF51735">
    <property type="entry name" value="NAD(P)-binding Rossmann-fold domains"/>
    <property type="match status" value="1"/>
</dbReference>
<dbReference type="InterPro" id="IPR057326">
    <property type="entry name" value="KR_dom"/>
</dbReference>
<dbReference type="AlphaFoldDB" id="A0A4D7B2D9"/>
<keyword evidence="5" id="KW-1185">Reference proteome</keyword>
<evidence type="ECO:0000313" key="4">
    <source>
        <dbReference type="EMBL" id="QCI64778.1"/>
    </source>
</evidence>
<dbReference type="PRINTS" id="PR00080">
    <property type="entry name" value="SDRFAMILY"/>
</dbReference>
<protein>
    <submittedName>
        <fullName evidence="4">Glucose 1-dehydrogenase</fullName>
        <ecNumber evidence="4">1.1.1.47</ecNumber>
    </submittedName>
</protein>
<dbReference type="InterPro" id="IPR036291">
    <property type="entry name" value="NAD(P)-bd_dom_sf"/>
</dbReference>
<accession>A0A4D7B2D9</accession>
<dbReference type="FunFam" id="3.40.50.720:FF:000084">
    <property type="entry name" value="Short-chain dehydrogenase reductase"/>
    <property type="match status" value="1"/>
</dbReference>
<dbReference type="PROSITE" id="PS00061">
    <property type="entry name" value="ADH_SHORT"/>
    <property type="match status" value="1"/>
</dbReference>
<dbReference type="Gene3D" id="3.40.50.720">
    <property type="entry name" value="NAD(P)-binding Rossmann-like Domain"/>
    <property type="match status" value="1"/>
</dbReference>
<reference evidence="4 5" key="1">
    <citation type="submission" date="2019-04" db="EMBL/GenBank/DDBJ databases">
        <title>Phreatobacter aquaticus sp. nov.</title>
        <authorList>
            <person name="Choi A."/>
        </authorList>
    </citation>
    <scope>NUCLEOTIDE SEQUENCE [LARGE SCALE GENOMIC DNA]</scope>
    <source>
        <strain evidence="4 5">KCTC 52518</strain>
    </source>
</reference>
<proteinExistence type="inferred from homology"/>
<sequence>MTSYFDVSGRLALVTGSSAGIGLALARGLARAGARVVLNGRDVDRLKQAADGLAAEGLQVHSLAFDVTDPAAVAEAVDRIERDIGPLDILINNAGIQRRMPLDEFPEATWRELMATNLDSVFFVAKAVAKAMIPRKSGAIVNICSVQSELGRPAIAPYAASKGAVKMLTKGMAIDWGKHGIRVNGLGPGYFKTELNKALVENEAFSAWLTARTPLGRWGDVDELVGACLFLVSPAASFVTGHVLYVDGGVTAQL</sequence>
<evidence type="ECO:0000256" key="2">
    <source>
        <dbReference type="ARBA" id="ARBA00023002"/>
    </source>
</evidence>
<dbReference type="CDD" id="cd05347">
    <property type="entry name" value="Ga5DH-like_SDR_c"/>
    <property type="match status" value="1"/>
</dbReference>
<dbReference type="OrthoDB" id="286404at2"/>
<dbReference type="Proteomes" id="UP000298781">
    <property type="component" value="Chromosome"/>
</dbReference>
<dbReference type="KEGG" id="pstg:E8M01_11420"/>
<dbReference type="SMART" id="SM00822">
    <property type="entry name" value="PKS_KR"/>
    <property type="match status" value="1"/>
</dbReference>
<evidence type="ECO:0000256" key="1">
    <source>
        <dbReference type="ARBA" id="ARBA00006484"/>
    </source>
</evidence>
<dbReference type="EMBL" id="CP039690">
    <property type="protein sequence ID" value="QCI64778.1"/>
    <property type="molecule type" value="Genomic_DNA"/>
</dbReference>
<dbReference type="RefSeq" id="WP_136960229.1">
    <property type="nucleotide sequence ID" value="NZ_CP039690.1"/>
</dbReference>
<evidence type="ECO:0000259" key="3">
    <source>
        <dbReference type="SMART" id="SM00822"/>
    </source>
</evidence>
<feature type="domain" description="Ketoreductase" evidence="3">
    <location>
        <begin position="10"/>
        <end position="189"/>
    </location>
</feature>
<organism evidence="4 5">
    <name type="scientific">Phreatobacter stygius</name>
    <dbReference type="NCBI Taxonomy" id="1940610"/>
    <lineage>
        <taxon>Bacteria</taxon>
        <taxon>Pseudomonadati</taxon>
        <taxon>Pseudomonadota</taxon>
        <taxon>Alphaproteobacteria</taxon>
        <taxon>Hyphomicrobiales</taxon>
        <taxon>Phreatobacteraceae</taxon>
        <taxon>Phreatobacter</taxon>
    </lineage>
</organism>
<dbReference type="EC" id="1.1.1.47" evidence="4"/>